<sequence length="139" mass="15288">MWHMTLVFAYNSVPQFVTVLEAPTGGRTPSSYAHGSEQLSSKTETRHCRSTNNNLKTPCPGETLVERASGFYVVRGVRSGGRSGAPRNHSKPYKVARRPFESARLDAELKLAGEYVSETIVRSGSSRLCCPRFGILLVN</sequence>
<evidence type="ECO:0000313" key="2">
    <source>
        <dbReference type="EMBL" id="CAE6535155.1"/>
    </source>
</evidence>
<accession>A0A8H3DKU8</accession>
<name>A0A8H3DKU8_9AGAM</name>
<dbReference type="Proteomes" id="UP000663850">
    <property type="component" value="Unassembled WGS sequence"/>
</dbReference>
<organism evidence="2 3">
    <name type="scientific">Rhizoctonia solani</name>
    <dbReference type="NCBI Taxonomy" id="456999"/>
    <lineage>
        <taxon>Eukaryota</taxon>
        <taxon>Fungi</taxon>
        <taxon>Dikarya</taxon>
        <taxon>Basidiomycota</taxon>
        <taxon>Agaricomycotina</taxon>
        <taxon>Agaricomycetes</taxon>
        <taxon>Cantharellales</taxon>
        <taxon>Ceratobasidiaceae</taxon>
        <taxon>Rhizoctonia</taxon>
    </lineage>
</organism>
<protein>
    <submittedName>
        <fullName evidence="2">Uncharacterized protein</fullName>
    </submittedName>
</protein>
<feature type="non-terminal residue" evidence="2">
    <location>
        <position position="1"/>
    </location>
</feature>
<proteinExistence type="predicted"/>
<feature type="region of interest" description="Disordered" evidence="1">
    <location>
        <begin position="25"/>
        <end position="54"/>
    </location>
</feature>
<feature type="compositionally biased region" description="Polar residues" evidence="1">
    <location>
        <begin position="27"/>
        <end position="42"/>
    </location>
</feature>
<comment type="caution">
    <text evidence="2">The sequence shown here is derived from an EMBL/GenBank/DDBJ whole genome shotgun (WGS) entry which is preliminary data.</text>
</comment>
<dbReference type="AlphaFoldDB" id="A0A8H3DKU8"/>
<evidence type="ECO:0000313" key="3">
    <source>
        <dbReference type="Proteomes" id="UP000663850"/>
    </source>
</evidence>
<reference evidence="2" key="1">
    <citation type="submission" date="2021-01" db="EMBL/GenBank/DDBJ databases">
        <authorList>
            <person name="Kaushik A."/>
        </authorList>
    </citation>
    <scope>NUCLEOTIDE SEQUENCE</scope>
    <source>
        <strain evidence="2">Type strain: AG8-Rh-89/</strain>
    </source>
</reference>
<gene>
    <name evidence="2" type="ORF">RDB_LOCUS138660</name>
</gene>
<dbReference type="EMBL" id="CAJMWZ010007279">
    <property type="protein sequence ID" value="CAE6535155.1"/>
    <property type="molecule type" value="Genomic_DNA"/>
</dbReference>
<evidence type="ECO:0000256" key="1">
    <source>
        <dbReference type="SAM" id="MobiDB-lite"/>
    </source>
</evidence>